<name>A0A9D2NTA1_9FIRM</name>
<evidence type="ECO:0000259" key="8">
    <source>
        <dbReference type="Pfam" id="PF00275"/>
    </source>
</evidence>
<feature type="active site" description="Proton acceptor" evidence="7">
    <location>
        <position position="302"/>
    </location>
</feature>
<evidence type="ECO:0000313" key="10">
    <source>
        <dbReference type="Proteomes" id="UP000823896"/>
    </source>
</evidence>
<dbReference type="EC" id="2.5.1.19" evidence="7"/>
<organism evidence="9 10">
    <name type="scientific">Candidatus Merdibacter merdavium</name>
    <dbReference type="NCBI Taxonomy" id="2838692"/>
    <lineage>
        <taxon>Bacteria</taxon>
        <taxon>Bacillati</taxon>
        <taxon>Bacillota</taxon>
        <taxon>Erysipelotrichia</taxon>
        <taxon>Erysipelotrichales</taxon>
        <taxon>Erysipelotrichaceae</taxon>
        <taxon>Merdibacter</taxon>
    </lineage>
</organism>
<feature type="binding site" evidence="7">
    <location>
        <position position="20"/>
    </location>
    <ligand>
        <name>phosphoenolpyruvate</name>
        <dbReference type="ChEBI" id="CHEBI:58702"/>
    </ligand>
</feature>
<evidence type="ECO:0000256" key="4">
    <source>
        <dbReference type="ARBA" id="ARBA00022679"/>
    </source>
</evidence>
<dbReference type="InterPro" id="IPR023193">
    <property type="entry name" value="EPSP_synthase_CS"/>
</dbReference>
<comment type="catalytic activity">
    <reaction evidence="6">
        <text>3-phosphoshikimate + phosphoenolpyruvate = 5-O-(1-carboxyvinyl)-3-phosphoshikimate + phosphate</text>
        <dbReference type="Rhea" id="RHEA:21256"/>
        <dbReference type="ChEBI" id="CHEBI:43474"/>
        <dbReference type="ChEBI" id="CHEBI:57701"/>
        <dbReference type="ChEBI" id="CHEBI:58702"/>
        <dbReference type="ChEBI" id="CHEBI:145989"/>
        <dbReference type="EC" id="2.5.1.19"/>
    </reaction>
    <physiologicalReaction direction="left-to-right" evidence="6">
        <dbReference type="Rhea" id="RHEA:21257"/>
    </physiologicalReaction>
</comment>
<keyword evidence="5 7" id="KW-0057">Aromatic amino acid biosynthesis</keyword>
<feature type="binding site" evidence="7">
    <location>
        <position position="91"/>
    </location>
    <ligand>
        <name>phosphoenolpyruvate</name>
        <dbReference type="ChEBI" id="CHEBI:58702"/>
    </ligand>
</feature>
<evidence type="ECO:0000256" key="6">
    <source>
        <dbReference type="ARBA" id="ARBA00044633"/>
    </source>
</evidence>
<feature type="binding site" evidence="7">
    <location>
        <position position="160"/>
    </location>
    <ligand>
        <name>3-phosphoshikimate</name>
        <dbReference type="ChEBI" id="CHEBI:145989"/>
    </ligand>
</feature>
<dbReference type="GO" id="GO:0009423">
    <property type="term" value="P:chorismate biosynthetic process"/>
    <property type="evidence" value="ECO:0007669"/>
    <property type="project" value="UniProtKB-UniRule"/>
</dbReference>
<evidence type="ECO:0000256" key="3">
    <source>
        <dbReference type="ARBA" id="ARBA00022605"/>
    </source>
</evidence>
<accession>A0A9D2NTA1</accession>
<reference evidence="9" key="2">
    <citation type="submission" date="2021-04" db="EMBL/GenBank/DDBJ databases">
        <authorList>
            <person name="Gilroy R."/>
        </authorList>
    </citation>
    <scope>NUCLEOTIDE SEQUENCE</scope>
    <source>
        <strain evidence="9">CHK187-11901</strain>
    </source>
</reference>
<sequence length="422" mass="46587">MIATIYPSHCSGSVHIPPSKSMAHRAIICAALADGVSQITNIDFSDDILATIDGMRQLGANIETSSNSVTVHGIRSFAQLQSNVIDCKESGSTLRFFIPIFSLCDQKIHFTGKGRLMRRPQDVYEELFARQSLQFMHDEEGITIAGKLKPGEYEIDGGISSQFITGLLFTLPLLEADSLIHIRPPFESRSYIDLTLEMLEKFGIRAYFEDALTLRIPGRQHYHPHDVRIEGDYSQLAFFAVLAAIQGDLAIHGVSGSSAQGDRQILSILQDFGAAVQPLEDGFLIHQGKLRAAPIDLNDCPDLGPVLFVLAAMAEGTTHICHAGRLRIKESDRIAAMEEELRRFGVQITSDEDNVWIQGNPQGYVCHEVLHSHNDHRVVMALSVMALCSHSVCTIADAEAIRKSYPSFFSDVAAIHGKVEYR</sequence>
<feature type="binding site" evidence="7">
    <location>
        <position position="162"/>
    </location>
    <ligand>
        <name>phosphoenolpyruvate</name>
        <dbReference type="ChEBI" id="CHEBI:58702"/>
    </ligand>
</feature>
<keyword evidence="4 7" id="KW-0808">Transferase</keyword>
<dbReference type="SUPFAM" id="SSF55205">
    <property type="entry name" value="EPT/RTPC-like"/>
    <property type="match status" value="1"/>
</dbReference>
<evidence type="ECO:0000256" key="1">
    <source>
        <dbReference type="ARBA" id="ARBA00004811"/>
    </source>
</evidence>
<comment type="similarity">
    <text evidence="2 7">Belongs to the EPSP synthase family.</text>
</comment>
<dbReference type="InterPro" id="IPR006264">
    <property type="entry name" value="EPSP_synthase"/>
</dbReference>
<comment type="pathway">
    <text evidence="1 7">Metabolic intermediate biosynthesis; chorismate biosynthesis; chorismate from D-erythrose 4-phosphate and phosphoenolpyruvate: step 6/7.</text>
</comment>
<feature type="binding site" evidence="7">
    <location>
        <position position="403"/>
    </location>
    <ligand>
        <name>phosphoenolpyruvate</name>
        <dbReference type="ChEBI" id="CHEBI:58702"/>
    </ligand>
</feature>
<feature type="domain" description="Enolpyruvate transferase" evidence="8">
    <location>
        <begin position="8"/>
        <end position="410"/>
    </location>
</feature>
<gene>
    <name evidence="7 9" type="primary">aroA</name>
    <name evidence="9" type="ORF">H9702_04300</name>
</gene>
<feature type="binding site" evidence="7">
    <location>
        <position position="162"/>
    </location>
    <ligand>
        <name>3-phosphoshikimate</name>
        <dbReference type="ChEBI" id="CHEBI:145989"/>
    </ligand>
</feature>
<reference evidence="9" key="1">
    <citation type="journal article" date="2021" name="PeerJ">
        <title>Extensive microbial diversity within the chicken gut microbiome revealed by metagenomics and culture.</title>
        <authorList>
            <person name="Gilroy R."/>
            <person name="Ravi A."/>
            <person name="Getino M."/>
            <person name="Pursley I."/>
            <person name="Horton D.L."/>
            <person name="Alikhan N.F."/>
            <person name="Baker D."/>
            <person name="Gharbi K."/>
            <person name="Hall N."/>
            <person name="Watson M."/>
            <person name="Adriaenssens E.M."/>
            <person name="Foster-Nyarko E."/>
            <person name="Jarju S."/>
            <person name="Secka A."/>
            <person name="Antonio M."/>
            <person name="Oren A."/>
            <person name="Chaudhuri R.R."/>
            <person name="La Ragione R."/>
            <person name="Hildebrand F."/>
            <person name="Pallen M.J."/>
        </authorList>
    </citation>
    <scope>NUCLEOTIDE SEQUENCE</scope>
    <source>
        <strain evidence="9">CHK187-11901</strain>
    </source>
</reference>
<dbReference type="Proteomes" id="UP000823896">
    <property type="component" value="Unassembled WGS sequence"/>
</dbReference>
<dbReference type="NCBIfam" id="TIGR01356">
    <property type="entry name" value="aroA"/>
    <property type="match status" value="1"/>
</dbReference>
<evidence type="ECO:0000313" key="9">
    <source>
        <dbReference type="EMBL" id="HJC36333.1"/>
    </source>
</evidence>
<feature type="binding site" evidence="7">
    <location>
        <position position="329"/>
    </location>
    <ligand>
        <name>3-phosphoshikimate</name>
        <dbReference type="ChEBI" id="CHEBI:145989"/>
    </ligand>
</feature>
<evidence type="ECO:0000256" key="7">
    <source>
        <dbReference type="HAMAP-Rule" id="MF_00210"/>
    </source>
</evidence>
<feature type="binding site" evidence="7">
    <location>
        <position position="25"/>
    </location>
    <ligand>
        <name>3-phosphoshikimate</name>
        <dbReference type="ChEBI" id="CHEBI:145989"/>
    </ligand>
</feature>
<feature type="binding site" evidence="7">
    <location>
        <position position="377"/>
    </location>
    <ligand>
        <name>phosphoenolpyruvate</name>
        <dbReference type="ChEBI" id="CHEBI:58702"/>
    </ligand>
</feature>
<keyword evidence="7" id="KW-0963">Cytoplasm</keyword>
<comment type="caution">
    <text evidence="9">The sequence shown here is derived from an EMBL/GenBank/DDBJ whole genome shotgun (WGS) entry which is preliminary data.</text>
</comment>
<comment type="caution">
    <text evidence="7">Lacks conserved residue(s) required for the propagation of feature annotation.</text>
</comment>
<feature type="binding site" evidence="7">
    <location>
        <position position="188"/>
    </location>
    <ligand>
        <name>3-phosphoshikimate</name>
        <dbReference type="ChEBI" id="CHEBI:145989"/>
    </ligand>
</feature>
<dbReference type="InterPro" id="IPR013792">
    <property type="entry name" value="RNA3'P_cycl/enolpyr_Trfase_a/b"/>
</dbReference>
<dbReference type="GO" id="GO:0003866">
    <property type="term" value="F:3-phosphoshikimate 1-carboxyvinyltransferase activity"/>
    <property type="evidence" value="ECO:0007669"/>
    <property type="project" value="UniProtKB-UniRule"/>
</dbReference>
<dbReference type="GO" id="GO:0009073">
    <property type="term" value="P:aromatic amino acid family biosynthetic process"/>
    <property type="evidence" value="ECO:0007669"/>
    <property type="project" value="UniProtKB-KW"/>
</dbReference>
<dbReference type="GO" id="GO:0005737">
    <property type="term" value="C:cytoplasm"/>
    <property type="evidence" value="ECO:0007669"/>
    <property type="project" value="UniProtKB-SubCell"/>
</dbReference>
<dbReference type="PIRSF" id="PIRSF000505">
    <property type="entry name" value="EPSPS"/>
    <property type="match status" value="1"/>
</dbReference>
<protein>
    <recommendedName>
        <fullName evidence="7">3-phosphoshikimate 1-carboxyvinyltransferase</fullName>
        <ecNumber evidence="7">2.5.1.19</ecNumber>
    </recommendedName>
    <alternativeName>
        <fullName evidence="7">5-enolpyruvylshikimate-3-phosphate synthase</fullName>
        <shortName evidence="7">EPSP synthase</shortName>
        <shortName evidence="7">EPSPS</shortName>
    </alternativeName>
</protein>
<dbReference type="HAMAP" id="MF_00210">
    <property type="entry name" value="EPSP_synth"/>
    <property type="match status" value="1"/>
</dbReference>
<proteinExistence type="inferred from homology"/>
<comment type="subcellular location">
    <subcellularLocation>
        <location evidence="7">Cytoplasm</location>
    </subcellularLocation>
</comment>
<dbReference type="InterPro" id="IPR001986">
    <property type="entry name" value="Enolpyruvate_Tfrase_dom"/>
</dbReference>
<dbReference type="PANTHER" id="PTHR21090">
    <property type="entry name" value="AROM/DEHYDROQUINATE SYNTHASE"/>
    <property type="match status" value="1"/>
</dbReference>
<feature type="binding site" evidence="7">
    <location>
        <position position="333"/>
    </location>
    <ligand>
        <name>phosphoenolpyruvate</name>
        <dbReference type="ChEBI" id="CHEBI:58702"/>
    </ligand>
</feature>
<evidence type="ECO:0000256" key="2">
    <source>
        <dbReference type="ARBA" id="ARBA00009948"/>
    </source>
</evidence>
<feature type="binding site" evidence="7">
    <location>
        <position position="21"/>
    </location>
    <ligand>
        <name>3-phosphoshikimate</name>
        <dbReference type="ChEBI" id="CHEBI:145989"/>
    </ligand>
</feature>
<keyword evidence="3 7" id="KW-0028">Amino-acid biosynthesis</keyword>
<comment type="function">
    <text evidence="7">Catalyzes the transfer of the enolpyruvyl moiety of phosphoenolpyruvate (PEP) to the 5-hydroxyl of shikimate-3-phosphate (S3P) to produce enolpyruvyl shikimate-3-phosphate and inorganic phosphate.</text>
</comment>
<evidence type="ECO:0000256" key="5">
    <source>
        <dbReference type="ARBA" id="ARBA00023141"/>
    </source>
</evidence>
<dbReference type="CDD" id="cd01556">
    <property type="entry name" value="EPSP_synthase"/>
    <property type="match status" value="1"/>
</dbReference>
<comment type="subunit">
    <text evidence="7">Monomer.</text>
</comment>
<feature type="binding site" evidence="7">
    <location>
        <position position="20"/>
    </location>
    <ligand>
        <name>3-phosphoshikimate</name>
        <dbReference type="ChEBI" id="CHEBI:145989"/>
    </ligand>
</feature>
<feature type="binding site" evidence="7">
    <location>
        <position position="302"/>
    </location>
    <ligand>
        <name>3-phosphoshikimate</name>
        <dbReference type="ChEBI" id="CHEBI:145989"/>
    </ligand>
</feature>
<dbReference type="AlphaFoldDB" id="A0A9D2NTA1"/>
<feature type="binding site" evidence="7">
    <location>
        <position position="119"/>
    </location>
    <ligand>
        <name>phosphoenolpyruvate</name>
        <dbReference type="ChEBI" id="CHEBI:58702"/>
    </ligand>
</feature>
<dbReference type="Pfam" id="PF00275">
    <property type="entry name" value="EPSP_synthase"/>
    <property type="match status" value="1"/>
</dbReference>
<dbReference type="InterPro" id="IPR036968">
    <property type="entry name" value="Enolpyruvate_Tfrase_sf"/>
</dbReference>
<dbReference type="EMBL" id="DWWM01000026">
    <property type="protein sequence ID" value="HJC36333.1"/>
    <property type="molecule type" value="Genomic_DNA"/>
</dbReference>
<dbReference type="Gene3D" id="3.65.10.10">
    <property type="entry name" value="Enolpyruvate transferase domain"/>
    <property type="match status" value="2"/>
</dbReference>
<dbReference type="PROSITE" id="PS00885">
    <property type="entry name" value="EPSP_SYNTHASE_2"/>
    <property type="match status" value="1"/>
</dbReference>
<feature type="binding site" evidence="7">
    <location>
        <position position="161"/>
    </location>
    <ligand>
        <name>3-phosphoshikimate</name>
        <dbReference type="ChEBI" id="CHEBI:145989"/>
    </ligand>
</feature>
<dbReference type="PANTHER" id="PTHR21090:SF5">
    <property type="entry name" value="PENTAFUNCTIONAL AROM POLYPEPTIDE"/>
    <property type="match status" value="1"/>
</dbReference>
<dbReference type="GO" id="GO:0008652">
    <property type="term" value="P:amino acid biosynthetic process"/>
    <property type="evidence" value="ECO:0007669"/>
    <property type="project" value="UniProtKB-KW"/>
</dbReference>